<dbReference type="EMBL" id="JAMGBE010000001">
    <property type="protein sequence ID" value="MCL6728478.1"/>
    <property type="molecule type" value="Genomic_DNA"/>
</dbReference>
<evidence type="ECO:0000256" key="1">
    <source>
        <dbReference type="SAM" id="Phobius"/>
    </source>
</evidence>
<reference evidence="2" key="1">
    <citation type="submission" date="2022-05" db="EMBL/GenBank/DDBJ databases">
        <authorList>
            <person name="Jo J.-H."/>
            <person name="Im W.-T."/>
        </authorList>
    </citation>
    <scope>NUCLEOTIDE SEQUENCE</scope>
    <source>
        <strain evidence="2">SE220</strain>
    </source>
</reference>
<dbReference type="RefSeq" id="WP_249829989.1">
    <property type="nucleotide sequence ID" value="NZ_JAMGBE010000001.1"/>
</dbReference>
<keyword evidence="1" id="KW-0472">Membrane</keyword>
<evidence type="ECO:0000313" key="3">
    <source>
        <dbReference type="Proteomes" id="UP001165342"/>
    </source>
</evidence>
<dbReference type="Proteomes" id="UP001165342">
    <property type="component" value="Unassembled WGS sequence"/>
</dbReference>
<name>A0ABT0RY05_9SPHN</name>
<organism evidence="2 3">
    <name type="scientific">Sphingomonas hankyongi</name>
    <dbReference type="NCBI Taxonomy" id="2908209"/>
    <lineage>
        <taxon>Bacteria</taxon>
        <taxon>Pseudomonadati</taxon>
        <taxon>Pseudomonadota</taxon>
        <taxon>Alphaproteobacteria</taxon>
        <taxon>Sphingomonadales</taxon>
        <taxon>Sphingomonadaceae</taxon>
        <taxon>Sphingomonas</taxon>
    </lineage>
</organism>
<keyword evidence="1" id="KW-1133">Transmembrane helix</keyword>
<protein>
    <submittedName>
        <fullName evidence="2">Uncharacterized protein</fullName>
    </submittedName>
</protein>
<comment type="caution">
    <text evidence="2">The sequence shown here is derived from an EMBL/GenBank/DDBJ whole genome shotgun (WGS) entry which is preliminary data.</text>
</comment>
<keyword evidence="1" id="KW-0812">Transmembrane</keyword>
<proteinExistence type="predicted"/>
<feature type="transmembrane region" description="Helical" evidence="1">
    <location>
        <begin position="51"/>
        <end position="72"/>
    </location>
</feature>
<keyword evidence="3" id="KW-1185">Reference proteome</keyword>
<accession>A0ABT0RY05</accession>
<feature type="transmembrane region" description="Helical" evidence="1">
    <location>
        <begin position="12"/>
        <end position="31"/>
    </location>
</feature>
<gene>
    <name evidence="2" type="ORF">LZ538_00215</name>
</gene>
<sequence length="110" mass="12430">MRNRGIFRGRIFFGELMLVSAVVTWLTALLMSPHGEETAAGTEHIREVVAIFLRNTAMGTIVLSAFAAWLLFPPRRPRKPWRDYAILALLAVLVGSSLYQLIWLETAIFN</sequence>
<feature type="transmembrane region" description="Helical" evidence="1">
    <location>
        <begin position="84"/>
        <end position="104"/>
    </location>
</feature>
<evidence type="ECO:0000313" key="2">
    <source>
        <dbReference type="EMBL" id="MCL6728478.1"/>
    </source>
</evidence>